<sequence>MEAPGRPLKTGDATGVSRSGRVRKKSSKLTDFESPDEIDTRFKRKTDRPQKPPPPPPPQHHTPIKPPKPLPPGIGDHTFDDSDSYMDEDMIEVKDEPLEMEDWGDEDVEEEDDDDDVEEVGGGGDPLQVDEDSTDMPRETSSYSQTRDTASVNTTDIFAYDDDPSSNSIELSCLDSEEEEFGTNGAEGIPMCTPAETNRLRDQLVPSGGSQPLEDQAEEQEESNTQFIPYWRKRVFKGNSLKFTSNESGPTDLIITSLELQTPQTIFYALFDEIFEHIASQTNLYATQKVRTLSCALENKGYRIYADNFFSSVGLVKTLEDKGVGYCGTIRSNRKHMPEFSADKELSRGQFEWKMEPTGISCTKWMDSKAVFLISNMHDPTQTTNVPRKNKDGSTQDVGTPAIIKDYRKHMGCVNKCDMMKSLYEMNRKSRKWWHRIFFHYMDVTVVNALVIYQQVAPEENAKLKDFKLDVAAGLIGVKGLTGSDETGKRKLIPTENPNNKKSKENVPLAIRLDQARHIPELGQTFRRCNNCSTKKEPHRTKWVFTV</sequence>
<dbReference type="PANTHER" id="PTHR46599">
    <property type="entry name" value="PIGGYBAC TRANSPOSABLE ELEMENT-DERIVED PROTEIN 4"/>
    <property type="match status" value="1"/>
</dbReference>
<evidence type="ECO:0000313" key="4">
    <source>
        <dbReference type="Proteomes" id="UP001286313"/>
    </source>
</evidence>
<feature type="region of interest" description="Disordered" evidence="1">
    <location>
        <begin position="1"/>
        <end position="150"/>
    </location>
</feature>
<evidence type="ECO:0000313" key="3">
    <source>
        <dbReference type="EMBL" id="KAK3874034.1"/>
    </source>
</evidence>
<evidence type="ECO:0000256" key="1">
    <source>
        <dbReference type="SAM" id="MobiDB-lite"/>
    </source>
</evidence>
<feature type="compositionally biased region" description="Acidic residues" evidence="1">
    <location>
        <begin position="98"/>
        <end position="119"/>
    </location>
</feature>
<protein>
    <recommendedName>
        <fullName evidence="2">PiggyBac transposable element-derived protein domain-containing protein</fullName>
    </recommendedName>
</protein>
<comment type="caution">
    <text evidence="3">The sequence shown here is derived from an EMBL/GenBank/DDBJ whole genome shotgun (WGS) entry which is preliminary data.</text>
</comment>
<reference evidence="3" key="1">
    <citation type="submission" date="2023-10" db="EMBL/GenBank/DDBJ databases">
        <title>Genome assemblies of two species of porcelain crab, Petrolisthes cinctipes and Petrolisthes manimaculis (Anomura: Porcellanidae).</title>
        <authorList>
            <person name="Angst P."/>
        </authorList>
    </citation>
    <scope>NUCLEOTIDE SEQUENCE</scope>
    <source>
        <strain evidence="3">PB745_01</strain>
        <tissue evidence="3">Gill</tissue>
    </source>
</reference>
<organism evidence="3 4">
    <name type="scientific">Petrolisthes cinctipes</name>
    <name type="common">Flat porcelain crab</name>
    <dbReference type="NCBI Taxonomy" id="88211"/>
    <lineage>
        <taxon>Eukaryota</taxon>
        <taxon>Metazoa</taxon>
        <taxon>Ecdysozoa</taxon>
        <taxon>Arthropoda</taxon>
        <taxon>Crustacea</taxon>
        <taxon>Multicrustacea</taxon>
        <taxon>Malacostraca</taxon>
        <taxon>Eumalacostraca</taxon>
        <taxon>Eucarida</taxon>
        <taxon>Decapoda</taxon>
        <taxon>Pleocyemata</taxon>
        <taxon>Anomura</taxon>
        <taxon>Galatheoidea</taxon>
        <taxon>Porcellanidae</taxon>
        <taxon>Petrolisthes</taxon>
    </lineage>
</organism>
<feature type="region of interest" description="Disordered" evidence="1">
    <location>
        <begin position="202"/>
        <end position="223"/>
    </location>
</feature>
<dbReference type="Proteomes" id="UP001286313">
    <property type="component" value="Unassembled WGS sequence"/>
</dbReference>
<dbReference type="PANTHER" id="PTHR46599:SF3">
    <property type="entry name" value="PIGGYBAC TRANSPOSABLE ELEMENT-DERIVED PROTEIN 4"/>
    <property type="match status" value="1"/>
</dbReference>
<dbReference type="EMBL" id="JAWQEG010002148">
    <property type="protein sequence ID" value="KAK3874034.1"/>
    <property type="molecule type" value="Genomic_DNA"/>
</dbReference>
<feature type="compositionally biased region" description="Pro residues" evidence="1">
    <location>
        <begin position="51"/>
        <end position="72"/>
    </location>
</feature>
<feature type="domain" description="PiggyBac transposable element-derived protein" evidence="2">
    <location>
        <begin position="289"/>
        <end position="449"/>
    </location>
</feature>
<accession>A0AAE1FGT6</accession>
<dbReference type="InterPro" id="IPR029526">
    <property type="entry name" value="PGBD"/>
</dbReference>
<dbReference type="AlphaFoldDB" id="A0AAE1FGT6"/>
<dbReference type="Pfam" id="PF13843">
    <property type="entry name" value="DDE_Tnp_1_7"/>
    <property type="match status" value="1"/>
</dbReference>
<evidence type="ECO:0000259" key="2">
    <source>
        <dbReference type="Pfam" id="PF13843"/>
    </source>
</evidence>
<gene>
    <name evidence="3" type="ORF">Pcinc_021008</name>
</gene>
<keyword evidence="4" id="KW-1185">Reference proteome</keyword>
<feature type="compositionally biased region" description="Acidic residues" evidence="1">
    <location>
        <begin position="81"/>
        <end position="90"/>
    </location>
</feature>
<proteinExistence type="predicted"/>
<feature type="compositionally biased region" description="Polar residues" evidence="1">
    <location>
        <begin position="139"/>
        <end position="150"/>
    </location>
</feature>
<name>A0AAE1FGT6_PETCI</name>